<dbReference type="PANTHER" id="PTHR12848:SF16">
    <property type="entry name" value="REGULATORY-ASSOCIATED PROTEIN OF MTOR"/>
    <property type="match status" value="1"/>
</dbReference>
<dbReference type="InterPro" id="IPR015943">
    <property type="entry name" value="WD40/YVTN_repeat-like_dom_sf"/>
</dbReference>
<organism evidence="5 6">
    <name type="scientific">Tritrichomonas musculus</name>
    <dbReference type="NCBI Taxonomy" id="1915356"/>
    <lineage>
        <taxon>Eukaryota</taxon>
        <taxon>Metamonada</taxon>
        <taxon>Parabasalia</taxon>
        <taxon>Tritrichomonadida</taxon>
        <taxon>Tritrichomonadidae</taxon>
        <taxon>Tritrichomonas</taxon>
    </lineage>
</organism>
<gene>
    <name evidence="5" type="ORF">M9Y10_011679</name>
</gene>
<dbReference type="InterPro" id="IPR004083">
    <property type="entry name" value="Raptor"/>
</dbReference>
<dbReference type="PANTHER" id="PTHR12848">
    <property type="entry name" value="REGULATORY-ASSOCIATED PROTEIN OF MTOR"/>
    <property type="match status" value="1"/>
</dbReference>
<dbReference type="Pfam" id="PF14538">
    <property type="entry name" value="Raptor_N"/>
    <property type="match status" value="1"/>
</dbReference>
<reference evidence="5 6" key="1">
    <citation type="submission" date="2024-04" db="EMBL/GenBank/DDBJ databases">
        <title>Tritrichomonas musculus Genome.</title>
        <authorList>
            <person name="Alves-Ferreira E."/>
            <person name="Grigg M."/>
            <person name="Lorenzi H."/>
            <person name="Galac M."/>
        </authorList>
    </citation>
    <scope>NUCLEOTIDE SEQUENCE [LARGE SCALE GENOMIC DNA]</scope>
    <source>
        <strain evidence="5 6">EAF2021</strain>
    </source>
</reference>
<dbReference type="InterPro" id="IPR036322">
    <property type="entry name" value="WD40_repeat_dom_sf"/>
</dbReference>
<dbReference type="SMART" id="SM01302">
    <property type="entry name" value="Raptor_N"/>
    <property type="match status" value="1"/>
</dbReference>
<feature type="region of interest" description="Disordered" evidence="3">
    <location>
        <begin position="944"/>
        <end position="981"/>
    </location>
</feature>
<proteinExistence type="predicted"/>
<evidence type="ECO:0000259" key="4">
    <source>
        <dbReference type="SMART" id="SM01302"/>
    </source>
</evidence>
<name>A0ABR2IKT6_9EUKA</name>
<keyword evidence="1" id="KW-0853">WD repeat</keyword>
<dbReference type="InterPro" id="IPR029347">
    <property type="entry name" value="Raptor_N"/>
</dbReference>
<dbReference type="EMBL" id="JAPFFF010000017">
    <property type="protein sequence ID" value="KAK8863985.1"/>
    <property type="molecule type" value="Genomic_DNA"/>
</dbReference>
<evidence type="ECO:0000256" key="1">
    <source>
        <dbReference type="ARBA" id="ARBA00022574"/>
    </source>
</evidence>
<feature type="compositionally biased region" description="Low complexity" evidence="3">
    <location>
        <begin position="1371"/>
        <end position="1380"/>
    </location>
</feature>
<feature type="domain" description="Raptor N-terminal CASPase-like" evidence="4">
    <location>
        <begin position="97"/>
        <end position="249"/>
    </location>
</feature>
<evidence type="ECO:0000256" key="3">
    <source>
        <dbReference type="SAM" id="MobiDB-lite"/>
    </source>
</evidence>
<feature type="compositionally biased region" description="Polar residues" evidence="3">
    <location>
        <begin position="31"/>
        <end position="41"/>
    </location>
</feature>
<accession>A0ABR2IKT6</accession>
<evidence type="ECO:0000313" key="5">
    <source>
        <dbReference type="EMBL" id="KAK8863985.1"/>
    </source>
</evidence>
<sequence>MRKSLAVNFNAYSAVDDEYSSSGSYGESDTELSNENFSFSTGRTESQEFTVDLSPMFMQHGIPTELVKNEPFALDIDENEYSFEQLNSTTTPTIPFRVEPIECVIINVAHLEQFPKPSSQYSAKLPSIYAWFDAQTAFPSEYIPTVQLYFKTYYNKIRAHLRFFFSIAPSNERMHNLSSVRREVPAGRILFHYIGHGFPTITEKNIWSSEKRSTNFQPFDLGQLFSRLKPPTWFIFDCSNAAAVIPTFLETAKKQPNISGVDWNDWFCICATDVGEELPSDPRIPRDFLTSCVLSSVRMAVVCHILQHYRVSLVSGKFPLDQSSHYLLSDKSPEVKKLSLALTAITDAIAADSLSPDLYHKIFRCDRLSAVLFRHFLLAQFLLRPYKVHPKSHPALPDLSMHKLWHHWSIMIDTAICAVQPPRPSFASELFTRLAITFQQILRNNQLQLVRPYHLSILFHMLFTDPTNDKPLFLLAEYASNPKPNPQMLVSATVFHCLIQKVMSNEVKNSAFHSLCYLILALLYYNPAFATEIRKELDVTNFPPLIFNTELNEETRILVVALLADLVITNESFQQICTSYDFLTGIRKELGTAKPRRALWLLILIRRSFHLFSPESNDFICNGLHVQCASFIFHKASSCRAAAVSAITCFLRPFECDLNGQLLFMVLPTVFDASYLVRFHLLLLLKKFVVSFDCCSDSINVPEPSFPDDTFGSMMSAFYRCKTFSKDNFFYEIDDVVHSDKFIKHAYSVALFVIKLFTNDPHLSVSTLATRILSFVKKQHDQFVENMKLKEKQRNNKKGFKAMRTVSSTNINAAANAANAADLSSSKSITEFKFGTGNSGFGTGGIGIGRNLRYGSSANFAATFGNKVGFGNSSGRWTTDEDDCEHNVLTNLDQNESLHQIALRNLIKRQKWKLDDSQAFQPFLEDKLSPFPSPISIKMVAQPFRSSSDHNKDNNSIYNRSHNNTSNNNNLNNSSKNNNNFQKRHMSCSVIRASIPVNIPSSNKSNEPTTISIAPAQPSLSITNFQMISILSLKIDSNGKRNKAIKAVFHKNSIGIAAATNNTVYYFDGQNKSCSIKCNGVSDIKVADWGRKGQSSVNVIIASTTGNIFIWRPPRTYFTSSFRSSMGTKTIVAVSPEIPFIIYTGDEKGIITKWDILSFSMVGEWKCNTKSQITSLVFIPSRLQQRSLFPQKKDDQTKGQNKEIGLLQPQSLIIQKSPNPAASVRDRSVSFNMTEQQSSNASSPETEEVCIVGFANGAIERYRLEKSNKENVITVLDSAVLKGGLEEEDNECESPISKIVISEVKNGTFFAMNDEGKCVSWNGKFDTMQPIQYILDVINSSSNSNISDFSQPKQTTEKTENQDGSQPANLTISTKSSTTSKVGDSVSFLSPECCLNNQDNDNVSDDAINEDKKTPFIDFDSHPIFPVLLFSQTDHHPYLTKSDGKILYRFRAADRNACIAVHPTLPIFALGSTSGRGESELVLYHLKQNKKEAK</sequence>
<dbReference type="SUPFAM" id="SSF50978">
    <property type="entry name" value="WD40 repeat-like"/>
    <property type="match status" value="1"/>
</dbReference>
<evidence type="ECO:0000256" key="2">
    <source>
        <dbReference type="ARBA" id="ARBA00022737"/>
    </source>
</evidence>
<feature type="compositionally biased region" description="Low complexity" evidence="3">
    <location>
        <begin position="959"/>
        <end position="980"/>
    </location>
</feature>
<feature type="region of interest" description="Disordered" evidence="3">
    <location>
        <begin position="1345"/>
        <end position="1380"/>
    </location>
</feature>
<dbReference type="PRINTS" id="PR01547">
    <property type="entry name" value="YEAST176DUF"/>
</dbReference>
<evidence type="ECO:0000313" key="6">
    <source>
        <dbReference type="Proteomes" id="UP001470230"/>
    </source>
</evidence>
<feature type="region of interest" description="Disordered" evidence="3">
    <location>
        <begin position="18"/>
        <end position="41"/>
    </location>
</feature>
<protein>
    <recommendedName>
        <fullName evidence="4">Raptor N-terminal CASPase-like domain-containing protein</fullName>
    </recommendedName>
</protein>
<comment type="caution">
    <text evidence="5">The sequence shown here is derived from an EMBL/GenBank/DDBJ whole genome shotgun (WGS) entry which is preliminary data.</text>
</comment>
<dbReference type="Proteomes" id="UP001470230">
    <property type="component" value="Unassembled WGS sequence"/>
</dbReference>
<dbReference type="Gene3D" id="2.130.10.10">
    <property type="entry name" value="YVTN repeat-like/Quinoprotein amine dehydrogenase"/>
    <property type="match status" value="1"/>
</dbReference>
<keyword evidence="2" id="KW-0677">Repeat</keyword>
<keyword evidence="6" id="KW-1185">Reference proteome</keyword>